<sequence length="178" mass="17849">MRHSGGARVTRRVLLGSAAAAGLAAAGCSSSPRRPAAPASPDPQAVLLTLLIAGKEQLVSLYGRAVAALPDRAAALEPFRQRHVAHLQALRVLLPAANGTGTFPASSAPPSPASPSPSGSPTEGQPAVSVKALRDAERRAASGRPAQMAAASPALSQLLASIGACEAVHVVALGRVRD</sequence>
<reference evidence="2 3" key="1">
    <citation type="submission" date="2024-05" db="EMBL/GenBank/DDBJ databases">
        <title>Microbispora sp.ZYX-F-249.</title>
        <authorList>
            <person name="Xie H."/>
        </authorList>
    </citation>
    <scope>NUCLEOTIDE SEQUENCE [LARGE SCALE GENOMIC DNA]</scope>
    <source>
        <strain evidence="2 3">ZYX-F-249</strain>
    </source>
</reference>
<evidence type="ECO:0000313" key="2">
    <source>
        <dbReference type="EMBL" id="MEN3537665.1"/>
    </source>
</evidence>
<dbReference type="PROSITE" id="PS51257">
    <property type="entry name" value="PROKAR_LIPOPROTEIN"/>
    <property type="match status" value="1"/>
</dbReference>
<dbReference type="InterPro" id="IPR006311">
    <property type="entry name" value="TAT_signal"/>
</dbReference>
<protein>
    <recommendedName>
        <fullName evidence="4">DUF4439 domain-containing protein</fullName>
    </recommendedName>
</protein>
<dbReference type="Proteomes" id="UP001447516">
    <property type="component" value="Unassembled WGS sequence"/>
</dbReference>
<dbReference type="EMBL" id="JBDJAW010000017">
    <property type="protein sequence ID" value="MEN3537665.1"/>
    <property type="molecule type" value="Genomic_DNA"/>
</dbReference>
<comment type="caution">
    <text evidence="2">The sequence shown here is derived from an EMBL/GenBank/DDBJ whole genome shotgun (WGS) entry which is preliminary data.</text>
</comment>
<evidence type="ECO:0000313" key="3">
    <source>
        <dbReference type="Proteomes" id="UP001447516"/>
    </source>
</evidence>
<evidence type="ECO:0008006" key="4">
    <source>
        <dbReference type="Google" id="ProtNLM"/>
    </source>
</evidence>
<proteinExistence type="predicted"/>
<gene>
    <name evidence="2" type="ORF">AAH991_21310</name>
</gene>
<evidence type="ECO:0000256" key="1">
    <source>
        <dbReference type="SAM" id="MobiDB-lite"/>
    </source>
</evidence>
<organism evidence="2 3">
    <name type="scientific">Microbispora maris</name>
    <dbReference type="NCBI Taxonomy" id="3144104"/>
    <lineage>
        <taxon>Bacteria</taxon>
        <taxon>Bacillati</taxon>
        <taxon>Actinomycetota</taxon>
        <taxon>Actinomycetes</taxon>
        <taxon>Streptosporangiales</taxon>
        <taxon>Streptosporangiaceae</taxon>
        <taxon>Microbispora</taxon>
    </lineage>
</organism>
<keyword evidence="3" id="KW-1185">Reference proteome</keyword>
<dbReference type="PROSITE" id="PS51318">
    <property type="entry name" value="TAT"/>
    <property type="match status" value="1"/>
</dbReference>
<name>A0ABV0ASM3_9ACTN</name>
<dbReference type="RefSeq" id="WP_346227624.1">
    <property type="nucleotide sequence ID" value="NZ_JBDJAW010000017.1"/>
</dbReference>
<accession>A0ABV0ASM3</accession>
<feature type="region of interest" description="Disordered" evidence="1">
    <location>
        <begin position="101"/>
        <end position="148"/>
    </location>
</feature>